<accession>A0A8J3BLW3</accession>
<dbReference type="InterPro" id="IPR021255">
    <property type="entry name" value="DUF2807"/>
</dbReference>
<evidence type="ECO:0000256" key="1">
    <source>
        <dbReference type="SAM" id="MobiDB-lite"/>
    </source>
</evidence>
<comment type="caution">
    <text evidence="3">The sequence shown here is derived from an EMBL/GenBank/DDBJ whole genome shotgun (WGS) entry which is preliminary data.</text>
</comment>
<dbReference type="EMBL" id="BMNR01000002">
    <property type="protein sequence ID" value="GGK20527.1"/>
    <property type="molecule type" value="Genomic_DNA"/>
</dbReference>
<feature type="domain" description="Putative auto-transporter adhesin head GIN" evidence="2">
    <location>
        <begin position="45"/>
        <end position="225"/>
    </location>
</feature>
<dbReference type="RefSeq" id="WP_188651265.1">
    <property type="nucleotide sequence ID" value="NZ_BMNR01000002.1"/>
</dbReference>
<gene>
    <name evidence="3" type="ORF">GCM10007962_13320</name>
</gene>
<reference evidence="3" key="2">
    <citation type="submission" date="2020-09" db="EMBL/GenBank/DDBJ databases">
        <authorList>
            <person name="Sun Q."/>
            <person name="Ohkuma M."/>
        </authorList>
    </citation>
    <scope>NUCLEOTIDE SEQUENCE</scope>
    <source>
        <strain evidence="3">JCM 12862</strain>
    </source>
</reference>
<proteinExistence type="predicted"/>
<sequence length="241" mass="25538">MTTLTKIIATTLLSFLLFSCNFDFNITGVQGNGNVQSENRTLNEPFNAIKASHGLDVYLTQGDEESIVIEADENLHQLIKTEVKDNTLHIYAEKNIGHASSKKIMVSFKDISAISSSSGSDVVSTNTISSDRLELNTSSGSDMILKVNTTELDCNSSSGSDLKLSGTTQKLIADASSGSDIKAGELKAESSQVKASSGADITVNTVKELTASASSGGDITYYGNPEVVNRNDSPSGSIRKQ</sequence>
<dbReference type="Gene3D" id="2.160.20.120">
    <property type="match status" value="1"/>
</dbReference>
<organism evidence="3 4">
    <name type="scientific">Yeosuana aromativorans</name>
    <dbReference type="NCBI Taxonomy" id="288019"/>
    <lineage>
        <taxon>Bacteria</taxon>
        <taxon>Pseudomonadati</taxon>
        <taxon>Bacteroidota</taxon>
        <taxon>Flavobacteriia</taxon>
        <taxon>Flavobacteriales</taxon>
        <taxon>Flavobacteriaceae</taxon>
        <taxon>Yeosuana</taxon>
    </lineage>
</organism>
<dbReference type="PROSITE" id="PS51257">
    <property type="entry name" value="PROKAR_LIPOPROTEIN"/>
    <property type="match status" value="1"/>
</dbReference>
<evidence type="ECO:0000259" key="2">
    <source>
        <dbReference type="Pfam" id="PF10988"/>
    </source>
</evidence>
<name>A0A8J3BLW3_9FLAO</name>
<feature type="compositionally biased region" description="Polar residues" evidence="1">
    <location>
        <begin position="230"/>
        <end position="241"/>
    </location>
</feature>
<evidence type="ECO:0000313" key="3">
    <source>
        <dbReference type="EMBL" id="GGK20527.1"/>
    </source>
</evidence>
<keyword evidence="3" id="KW-0449">Lipoprotein</keyword>
<keyword evidence="4" id="KW-1185">Reference proteome</keyword>
<reference evidence="3" key="1">
    <citation type="journal article" date="2014" name="Int. J. Syst. Evol. Microbiol.">
        <title>Complete genome sequence of Corynebacterium casei LMG S-19264T (=DSM 44701T), isolated from a smear-ripened cheese.</title>
        <authorList>
            <consortium name="US DOE Joint Genome Institute (JGI-PGF)"/>
            <person name="Walter F."/>
            <person name="Albersmeier A."/>
            <person name="Kalinowski J."/>
            <person name="Ruckert C."/>
        </authorList>
    </citation>
    <scope>NUCLEOTIDE SEQUENCE</scope>
    <source>
        <strain evidence="3">JCM 12862</strain>
    </source>
</reference>
<feature type="region of interest" description="Disordered" evidence="1">
    <location>
        <begin position="214"/>
        <end position="241"/>
    </location>
</feature>
<protein>
    <submittedName>
        <fullName evidence="3">Lipoprotein</fullName>
    </submittedName>
</protein>
<dbReference type="AlphaFoldDB" id="A0A8J3BLW3"/>
<dbReference type="Pfam" id="PF10988">
    <property type="entry name" value="DUF2807"/>
    <property type="match status" value="1"/>
</dbReference>
<dbReference type="Proteomes" id="UP000612329">
    <property type="component" value="Unassembled WGS sequence"/>
</dbReference>
<evidence type="ECO:0000313" key="4">
    <source>
        <dbReference type="Proteomes" id="UP000612329"/>
    </source>
</evidence>